<evidence type="ECO:0000313" key="2">
    <source>
        <dbReference type="EMBL" id="GAA3545774.1"/>
    </source>
</evidence>
<dbReference type="InterPro" id="IPR002744">
    <property type="entry name" value="MIP18-like"/>
</dbReference>
<gene>
    <name evidence="2" type="ORF">GCM10022222_31760</name>
</gene>
<sequence>MSASAAAERARLERAVEAAFERVDDPCSIAAKAPLTVTELGLVRDWQLDDHGCVHISVSPTAPSCILIGSIVAGIEKQVAAVDGVTEVHVEIDAATVWSPALMTPAARGKLERRRAGSIASVPVRPRQWESGG</sequence>
<dbReference type="Pfam" id="PF01883">
    <property type="entry name" value="FeS_assembly_P"/>
    <property type="match status" value="1"/>
</dbReference>
<keyword evidence="3" id="KW-1185">Reference proteome</keyword>
<reference evidence="3" key="1">
    <citation type="journal article" date="2019" name="Int. J. Syst. Evol. Microbiol.">
        <title>The Global Catalogue of Microorganisms (GCM) 10K type strain sequencing project: providing services to taxonomists for standard genome sequencing and annotation.</title>
        <authorList>
            <consortium name="The Broad Institute Genomics Platform"/>
            <consortium name="The Broad Institute Genome Sequencing Center for Infectious Disease"/>
            <person name="Wu L."/>
            <person name="Ma J."/>
        </authorList>
    </citation>
    <scope>NUCLEOTIDE SEQUENCE [LARGE SCALE GENOMIC DNA]</scope>
    <source>
        <strain evidence="3">JCM 16898</strain>
    </source>
</reference>
<accession>A0ABP6W884</accession>
<evidence type="ECO:0000313" key="3">
    <source>
        <dbReference type="Proteomes" id="UP001500689"/>
    </source>
</evidence>
<proteinExistence type="predicted"/>
<feature type="domain" description="MIP18 family-like" evidence="1">
    <location>
        <begin position="14"/>
        <end position="90"/>
    </location>
</feature>
<dbReference type="InterPro" id="IPR034904">
    <property type="entry name" value="FSCA_dom_sf"/>
</dbReference>
<dbReference type="RefSeq" id="WP_344860336.1">
    <property type="nucleotide sequence ID" value="NZ_BAAAZN010000006.1"/>
</dbReference>
<dbReference type="InterPro" id="IPR052339">
    <property type="entry name" value="Fe-S_Maturation_MIP18"/>
</dbReference>
<dbReference type="Gene3D" id="3.30.300.130">
    <property type="entry name" value="Fe-S cluster assembly (FSCA)"/>
    <property type="match status" value="1"/>
</dbReference>
<dbReference type="PANTHER" id="PTHR42831">
    <property type="entry name" value="FE-S PROTEIN MATURATION AUXILIARY FACTOR YITW"/>
    <property type="match status" value="1"/>
</dbReference>
<dbReference type="Proteomes" id="UP001500689">
    <property type="component" value="Unassembled WGS sequence"/>
</dbReference>
<protein>
    <recommendedName>
        <fullName evidence="1">MIP18 family-like domain-containing protein</fullName>
    </recommendedName>
</protein>
<dbReference type="SUPFAM" id="SSF117916">
    <property type="entry name" value="Fe-S cluster assembly (FSCA) domain-like"/>
    <property type="match status" value="1"/>
</dbReference>
<organism evidence="2 3">
    <name type="scientific">Amycolatopsis ultiminotia</name>
    <dbReference type="NCBI Taxonomy" id="543629"/>
    <lineage>
        <taxon>Bacteria</taxon>
        <taxon>Bacillati</taxon>
        <taxon>Actinomycetota</taxon>
        <taxon>Actinomycetes</taxon>
        <taxon>Pseudonocardiales</taxon>
        <taxon>Pseudonocardiaceae</taxon>
        <taxon>Amycolatopsis</taxon>
    </lineage>
</organism>
<dbReference type="PANTHER" id="PTHR42831:SF1">
    <property type="entry name" value="FE-S PROTEIN MATURATION AUXILIARY FACTOR YITW"/>
    <property type="match status" value="1"/>
</dbReference>
<name>A0ABP6W884_9PSEU</name>
<evidence type="ECO:0000259" key="1">
    <source>
        <dbReference type="Pfam" id="PF01883"/>
    </source>
</evidence>
<comment type="caution">
    <text evidence="2">The sequence shown here is derived from an EMBL/GenBank/DDBJ whole genome shotgun (WGS) entry which is preliminary data.</text>
</comment>
<dbReference type="EMBL" id="BAAAZN010000006">
    <property type="protein sequence ID" value="GAA3545774.1"/>
    <property type="molecule type" value="Genomic_DNA"/>
</dbReference>